<evidence type="ECO:0000256" key="3">
    <source>
        <dbReference type="ARBA" id="ARBA00022833"/>
    </source>
</evidence>
<dbReference type="GO" id="GO:0008270">
    <property type="term" value="F:zinc ion binding"/>
    <property type="evidence" value="ECO:0007669"/>
    <property type="project" value="InterPro"/>
</dbReference>
<evidence type="ECO:0000256" key="2">
    <source>
        <dbReference type="ARBA" id="ARBA00022723"/>
    </source>
</evidence>
<dbReference type="SMART" id="SM00066">
    <property type="entry name" value="GAL4"/>
    <property type="match status" value="1"/>
</dbReference>
<evidence type="ECO:0000259" key="9">
    <source>
        <dbReference type="PROSITE" id="PS50048"/>
    </source>
</evidence>
<evidence type="ECO:0000256" key="1">
    <source>
        <dbReference type="ARBA" id="ARBA00004123"/>
    </source>
</evidence>
<keyword evidence="3" id="KW-0862">Zinc</keyword>
<feature type="region of interest" description="Disordered" evidence="8">
    <location>
        <begin position="1"/>
        <end position="22"/>
    </location>
</feature>
<dbReference type="GO" id="GO:0003677">
    <property type="term" value="F:DNA binding"/>
    <property type="evidence" value="ECO:0007669"/>
    <property type="project" value="UniProtKB-KW"/>
</dbReference>
<dbReference type="OrthoDB" id="2154091at2759"/>
<dbReference type="SUPFAM" id="SSF57701">
    <property type="entry name" value="Zn2/Cys6 DNA-binding domain"/>
    <property type="match status" value="1"/>
</dbReference>
<dbReference type="InterPro" id="IPR007219">
    <property type="entry name" value="XnlR_reg_dom"/>
</dbReference>
<dbReference type="Pfam" id="PF04082">
    <property type="entry name" value="Fungal_trans"/>
    <property type="match status" value="1"/>
</dbReference>
<evidence type="ECO:0000256" key="7">
    <source>
        <dbReference type="ARBA" id="ARBA00023242"/>
    </source>
</evidence>
<dbReference type="InterPro" id="IPR036864">
    <property type="entry name" value="Zn2-C6_fun-type_DNA-bd_sf"/>
</dbReference>
<dbReference type="PANTHER" id="PTHR31313:SF81">
    <property type="entry name" value="TY1 ENHANCER ACTIVATOR"/>
    <property type="match status" value="1"/>
</dbReference>
<dbReference type="GO" id="GO:0005634">
    <property type="term" value="C:nucleus"/>
    <property type="evidence" value="ECO:0007669"/>
    <property type="project" value="UniProtKB-SubCell"/>
</dbReference>
<dbReference type="STRING" id="181874.A0A409VAI5"/>
<dbReference type="Pfam" id="PF00172">
    <property type="entry name" value="Zn_clus"/>
    <property type="match status" value="1"/>
</dbReference>
<dbReference type="GO" id="GO:0006351">
    <property type="term" value="P:DNA-templated transcription"/>
    <property type="evidence" value="ECO:0007669"/>
    <property type="project" value="InterPro"/>
</dbReference>
<dbReference type="CDD" id="cd00067">
    <property type="entry name" value="GAL4"/>
    <property type="match status" value="1"/>
</dbReference>
<proteinExistence type="predicted"/>
<comment type="caution">
    <text evidence="10">The sequence shown here is derived from an EMBL/GenBank/DDBJ whole genome shotgun (WGS) entry which is preliminary data.</text>
</comment>
<feature type="domain" description="Zn(2)-C6 fungal-type" evidence="9">
    <location>
        <begin position="24"/>
        <end position="56"/>
    </location>
</feature>
<keyword evidence="11" id="KW-1185">Reference proteome</keyword>
<keyword evidence="6" id="KW-0804">Transcription</keyword>
<name>A0A409VAI5_9AGAR</name>
<evidence type="ECO:0000313" key="11">
    <source>
        <dbReference type="Proteomes" id="UP000284842"/>
    </source>
</evidence>
<dbReference type="Gene3D" id="4.10.240.10">
    <property type="entry name" value="Zn(2)-C6 fungal-type DNA-binding domain"/>
    <property type="match status" value="1"/>
</dbReference>
<dbReference type="EMBL" id="NHTK01006105">
    <property type="protein sequence ID" value="PPQ63888.1"/>
    <property type="molecule type" value="Genomic_DNA"/>
</dbReference>
<evidence type="ECO:0000256" key="4">
    <source>
        <dbReference type="ARBA" id="ARBA00023015"/>
    </source>
</evidence>
<dbReference type="GO" id="GO:0000981">
    <property type="term" value="F:DNA-binding transcription factor activity, RNA polymerase II-specific"/>
    <property type="evidence" value="ECO:0007669"/>
    <property type="project" value="InterPro"/>
</dbReference>
<feature type="compositionally biased region" description="Low complexity" evidence="8">
    <location>
        <begin position="773"/>
        <end position="801"/>
    </location>
</feature>
<dbReference type="AlphaFoldDB" id="A0A409VAI5"/>
<keyword evidence="5" id="KW-0238">DNA-binding</keyword>
<dbReference type="PROSITE" id="PS50048">
    <property type="entry name" value="ZN2_CY6_FUNGAL_2"/>
    <property type="match status" value="1"/>
</dbReference>
<comment type="subcellular location">
    <subcellularLocation>
        <location evidence="1">Nucleus</location>
    </subcellularLocation>
</comment>
<evidence type="ECO:0000256" key="5">
    <source>
        <dbReference type="ARBA" id="ARBA00023125"/>
    </source>
</evidence>
<dbReference type="PANTHER" id="PTHR31313">
    <property type="entry name" value="TY1 ENHANCER ACTIVATOR"/>
    <property type="match status" value="1"/>
</dbReference>
<feature type="region of interest" description="Disordered" evidence="8">
    <location>
        <begin position="680"/>
        <end position="837"/>
    </location>
</feature>
<dbReference type="InterPro" id="IPR001138">
    <property type="entry name" value="Zn2Cys6_DnaBD"/>
</dbReference>
<reference evidence="10 11" key="1">
    <citation type="journal article" date="2018" name="Evol. Lett.">
        <title>Horizontal gene cluster transfer increased hallucinogenic mushroom diversity.</title>
        <authorList>
            <person name="Reynolds H.T."/>
            <person name="Vijayakumar V."/>
            <person name="Gluck-Thaler E."/>
            <person name="Korotkin H.B."/>
            <person name="Matheny P.B."/>
            <person name="Slot J.C."/>
        </authorList>
    </citation>
    <scope>NUCLEOTIDE SEQUENCE [LARGE SCALE GENOMIC DNA]</scope>
    <source>
        <strain evidence="10 11">2629</strain>
    </source>
</reference>
<dbReference type="InParanoid" id="A0A409VAI5"/>
<evidence type="ECO:0000256" key="8">
    <source>
        <dbReference type="SAM" id="MobiDB-lite"/>
    </source>
</evidence>
<keyword evidence="2" id="KW-0479">Metal-binding</keyword>
<organism evidence="10 11">
    <name type="scientific">Panaeolus cyanescens</name>
    <dbReference type="NCBI Taxonomy" id="181874"/>
    <lineage>
        <taxon>Eukaryota</taxon>
        <taxon>Fungi</taxon>
        <taxon>Dikarya</taxon>
        <taxon>Basidiomycota</taxon>
        <taxon>Agaricomycotina</taxon>
        <taxon>Agaricomycetes</taxon>
        <taxon>Agaricomycetidae</taxon>
        <taxon>Agaricales</taxon>
        <taxon>Agaricineae</taxon>
        <taxon>Galeropsidaceae</taxon>
        <taxon>Panaeolus</taxon>
    </lineage>
</organism>
<evidence type="ECO:0000256" key="6">
    <source>
        <dbReference type="ARBA" id="ARBA00023163"/>
    </source>
</evidence>
<dbReference type="CDD" id="cd12148">
    <property type="entry name" value="fungal_TF_MHR"/>
    <property type="match status" value="1"/>
</dbReference>
<dbReference type="Proteomes" id="UP000284842">
    <property type="component" value="Unassembled WGS sequence"/>
</dbReference>
<dbReference type="PROSITE" id="PS00463">
    <property type="entry name" value="ZN2_CY6_FUNGAL_1"/>
    <property type="match status" value="1"/>
</dbReference>
<keyword evidence="4" id="KW-0805">Transcription regulation</keyword>
<gene>
    <name evidence="10" type="ORF">CVT24_010355</name>
</gene>
<keyword evidence="7" id="KW-0539">Nucleus</keyword>
<evidence type="ECO:0000313" key="10">
    <source>
        <dbReference type="EMBL" id="PPQ63888.1"/>
    </source>
</evidence>
<dbReference type="InterPro" id="IPR051615">
    <property type="entry name" value="Transcr_Regulatory_Elem"/>
</dbReference>
<sequence>MPADTAKKASGSGNPRGRGSYNPACDVCARKKTKCDGIKPICNPCRSQGRELECAWTKNPARKPRSEAHFEALQKYAENTRKCAEEFRKYADYLESLVDQLHKENPARAFDFRSSRPSDIDGIFNGSGVNDDYDHDFDLAHMNIATMDIEDHEHHDPDPTKEIRIPTQSFKIEEGGTFQHYGPTAVFRPFNYQSEPPPEARYRLPLPEDPNATYVLLVEGVDESNYNPDFDWSRHLPSAVPLDRRSHDKALDLLFKFFTSWCLRIIPQLFLRDMYRALSVPRSHPPPKTPHYSPMLHNALVALALAFLDEPQFRDLKSRQYFANAAKSYIETDCQKPNLSVVNALSILASFHSSQGDQTLGYLYFGMSARMSQALGLNVDCSDWVKIGIISEPDRLDRLWASWMTFSQDVCWSLYVGREFCVSAPTDSDSNKEGSAPFVDNDFDQIPWVHHTSGIAPQPSYLTKTFDATCKLLTIARRIMDVVNSLNKARSRPIVLDELISDIDLKLNTWKGSLPPELEITVKSRPTATPHKLMLHLAYWWLFILLHRPFFYRKAKTIYTADSEIDHVKLCKRAADNIMELLSTWRSLYSLRYCPITLIQTVFSAGTVYVLSAMQASSGVRIAKKELHQALQQQKLVEQYLFEIGKSWQCATNIAGIFQNLLKEQMPIIERKAANVITSPGHDSLSVPLEQDEEDEPVVIPEKASALTRSLLSRRRSSGKIKQPQGHLVSHSRSTSVSAIQPPGIPIASTSSQPQPAVSSSPQITISPVQEISRSSSSTSAIMIPRSTRSSSSFSSSPSSFQDPWNLRTGSTHAASPVSHSPLSPSPLSPSPSDATSFVDQYTQANSFFNVSDYLPSFGSLPAGGDATTSMSFDIQQTDPFLFGNDQLGIPGFVNIQRPQPTNTHSPASGRELHGIPGMLGGHSLSQVPFQFILAADDPTNLHMRAHGSRQQATRASGSGQHSLLANPYPSFVNRSYNSSQPMNEVMQTSDNADNGYDDPFMGFEMLTN</sequence>
<accession>A0A409VAI5</accession>
<feature type="compositionally biased region" description="Low complexity" evidence="8">
    <location>
        <begin position="749"/>
        <end position="763"/>
    </location>
</feature>
<protein>
    <recommendedName>
        <fullName evidence="9">Zn(2)-C6 fungal-type domain-containing protein</fullName>
    </recommendedName>
</protein>